<dbReference type="PANTHER" id="PTHR21310:SF15">
    <property type="entry name" value="AMINOGLYCOSIDE PHOSPHOTRANSFERASE DOMAIN-CONTAINING PROTEIN"/>
    <property type="match status" value="1"/>
</dbReference>
<accession>A0A7M4DPN9</accession>
<protein>
    <submittedName>
        <fullName evidence="2">Phosphotransferase enzyme family protein</fullName>
    </submittedName>
</protein>
<dbReference type="InterPro" id="IPR011009">
    <property type="entry name" value="Kinase-like_dom_sf"/>
</dbReference>
<organism evidence="2 3">
    <name type="scientific">Occultella aeris</name>
    <dbReference type="NCBI Taxonomy" id="2761496"/>
    <lineage>
        <taxon>Bacteria</taxon>
        <taxon>Bacillati</taxon>
        <taxon>Actinomycetota</taxon>
        <taxon>Actinomycetes</taxon>
        <taxon>Micrococcales</taxon>
        <taxon>Ruaniaceae</taxon>
        <taxon>Occultella</taxon>
    </lineage>
</organism>
<sequence length="357" mass="38782">MTSSAGAALNPGAVHGTDACEALYVCDQLTSFVGEPATDPALLRTLAAAGLAATGHVLPKAGWVSRVWVGDEYVVRLNTNGQFRDAYRHEAAVVSLLTGSEVPHARMLAHGDGPDGPWYVSERLPGQTLSEAWPAADSATRQAMIESLGVALRALHGVPVPADLLPPWLAGALAGNPWPAYHPPVVSAALQQVEAARRRPGHDSRLLADVADWLQERLGLFAADEPVLVHGDLHGSNVMVDQGRVTGLIDFAEALAQPADAELDTILRWCARAREYPPTPEEQGLDETTLTEVPGWLRGAYPELFEREHLRERLTFYDMYMELALYAHHPQPDVREVAQDRIARLLSGHSHLDGLVW</sequence>
<gene>
    <name evidence="2" type="ORF">HALOF300_04121</name>
</gene>
<feature type="domain" description="Aminoglycoside phosphotransferase" evidence="1">
    <location>
        <begin position="62"/>
        <end position="274"/>
    </location>
</feature>
<dbReference type="Proteomes" id="UP000419743">
    <property type="component" value="Unassembled WGS sequence"/>
</dbReference>
<keyword evidence="3" id="KW-1185">Reference proteome</keyword>
<reference evidence="2 3" key="1">
    <citation type="submission" date="2019-11" db="EMBL/GenBank/DDBJ databases">
        <authorList>
            <person name="Criscuolo A."/>
        </authorList>
    </citation>
    <scope>NUCLEOTIDE SEQUENCE [LARGE SCALE GENOMIC DNA]</scope>
    <source>
        <strain evidence="2">CIP111667</strain>
    </source>
</reference>
<dbReference type="InterPro" id="IPR051678">
    <property type="entry name" value="AGP_Transferase"/>
</dbReference>
<dbReference type="Gene3D" id="3.90.1200.10">
    <property type="match status" value="1"/>
</dbReference>
<evidence type="ECO:0000313" key="3">
    <source>
        <dbReference type="Proteomes" id="UP000419743"/>
    </source>
</evidence>
<dbReference type="AlphaFoldDB" id="A0A7M4DPN9"/>
<evidence type="ECO:0000259" key="1">
    <source>
        <dbReference type="Pfam" id="PF01636"/>
    </source>
</evidence>
<dbReference type="RefSeq" id="WP_197522726.1">
    <property type="nucleotide sequence ID" value="NZ_CACRYJ010000059.1"/>
</dbReference>
<dbReference type="EMBL" id="CACRYJ010000059">
    <property type="protein sequence ID" value="VZO39433.1"/>
    <property type="molecule type" value="Genomic_DNA"/>
</dbReference>
<comment type="caution">
    <text evidence="2">The sequence shown here is derived from an EMBL/GenBank/DDBJ whole genome shotgun (WGS) entry which is preliminary data.</text>
</comment>
<dbReference type="SUPFAM" id="SSF56112">
    <property type="entry name" value="Protein kinase-like (PK-like)"/>
    <property type="match status" value="1"/>
</dbReference>
<evidence type="ECO:0000313" key="2">
    <source>
        <dbReference type="EMBL" id="VZO39433.1"/>
    </source>
</evidence>
<dbReference type="PANTHER" id="PTHR21310">
    <property type="entry name" value="AMINOGLYCOSIDE PHOSPHOTRANSFERASE-RELATED-RELATED"/>
    <property type="match status" value="1"/>
</dbReference>
<proteinExistence type="predicted"/>
<keyword evidence="2" id="KW-0808">Transferase</keyword>
<dbReference type="GO" id="GO:0016740">
    <property type="term" value="F:transferase activity"/>
    <property type="evidence" value="ECO:0007669"/>
    <property type="project" value="UniProtKB-KW"/>
</dbReference>
<dbReference type="InterPro" id="IPR002575">
    <property type="entry name" value="Aminoglycoside_PTrfase"/>
</dbReference>
<name>A0A7M4DPN9_9MICO</name>
<dbReference type="Pfam" id="PF01636">
    <property type="entry name" value="APH"/>
    <property type="match status" value="1"/>
</dbReference>